<dbReference type="Proteomes" id="UP000243507">
    <property type="component" value="Unassembled WGS sequence"/>
</dbReference>
<evidence type="ECO:0000313" key="3">
    <source>
        <dbReference type="EMBL" id="PCD77244.1"/>
    </source>
</evidence>
<gene>
    <name evidence="3" type="ORF">CLN94_05650</name>
</gene>
<dbReference type="RefSeq" id="WP_096432016.1">
    <property type="nucleotide sequence ID" value="NZ_NTJD01000003.1"/>
</dbReference>
<accession>A0A2A4CT32</accession>
<dbReference type="OrthoDB" id="7173339at2"/>
<proteinExistence type="predicted"/>
<keyword evidence="1" id="KW-0472">Membrane</keyword>
<evidence type="ECO:0000256" key="1">
    <source>
        <dbReference type="SAM" id="Phobius"/>
    </source>
</evidence>
<keyword evidence="1" id="KW-1133">Transmembrane helix</keyword>
<dbReference type="AlphaFoldDB" id="A0A2A4CT32"/>
<evidence type="ECO:0000259" key="2">
    <source>
        <dbReference type="Pfam" id="PF09976"/>
    </source>
</evidence>
<reference evidence="3 4" key="1">
    <citation type="submission" date="2017-09" db="EMBL/GenBank/DDBJ databases">
        <title>A multilocus sequence analysis scheme for characterization of bacteria in the genus Thioclava.</title>
        <authorList>
            <person name="Liu Y."/>
            <person name="Shao Z."/>
        </authorList>
    </citation>
    <scope>NUCLEOTIDE SEQUENCE [LARGE SCALE GENOMIC DNA]</scope>
    <source>
        <strain evidence="3 4">CAU 1312</strain>
    </source>
</reference>
<sequence>MSEIDSFIEEVTEEVRRDKLFALLKKYGWIGVVVILGIVGGAAYTEWSRTQAENAAQAFGDQLLAAVQAENSVAALGAIEASDANRAALTGLLLAGEAQSAGDSDAALAALKTVASDAALPPSLRELALLKSVIVAGAGMDPSERAAALADLARPGAPYRPLALEQQALLALEAGDREGAIGLLQQISGEAGITPGLQQRATELMVALGAEPAVQ</sequence>
<feature type="transmembrane region" description="Helical" evidence="1">
    <location>
        <begin position="27"/>
        <end position="45"/>
    </location>
</feature>
<keyword evidence="1" id="KW-0812">Transmembrane</keyword>
<evidence type="ECO:0000313" key="4">
    <source>
        <dbReference type="Proteomes" id="UP000243507"/>
    </source>
</evidence>
<organism evidence="3 4">
    <name type="scientific">Pseudothioclava arenosa</name>
    <dbReference type="NCBI Taxonomy" id="1795308"/>
    <lineage>
        <taxon>Bacteria</taxon>
        <taxon>Pseudomonadati</taxon>
        <taxon>Pseudomonadota</taxon>
        <taxon>Alphaproteobacteria</taxon>
        <taxon>Rhodobacterales</taxon>
        <taxon>Paracoccaceae</taxon>
        <taxon>Pseudothioclava</taxon>
    </lineage>
</organism>
<keyword evidence="4" id="KW-1185">Reference proteome</keyword>
<feature type="domain" description="Ancillary SecYEG translocon subunit/Cell division coordinator CpoB TPR" evidence="2">
    <location>
        <begin position="29"/>
        <end position="154"/>
    </location>
</feature>
<protein>
    <recommendedName>
        <fullName evidence="2">Ancillary SecYEG translocon subunit/Cell division coordinator CpoB TPR domain-containing protein</fullName>
    </recommendedName>
</protein>
<name>A0A2A4CT32_9RHOB</name>
<dbReference type="InterPro" id="IPR018704">
    <property type="entry name" value="SecYEG/CpoB_TPR"/>
</dbReference>
<comment type="caution">
    <text evidence="3">The sequence shown here is derived from an EMBL/GenBank/DDBJ whole genome shotgun (WGS) entry which is preliminary data.</text>
</comment>
<dbReference type="Pfam" id="PF09976">
    <property type="entry name" value="TPR_21"/>
    <property type="match status" value="1"/>
</dbReference>
<dbReference type="EMBL" id="NTJD01000003">
    <property type="protein sequence ID" value="PCD77244.1"/>
    <property type="molecule type" value="Genomic_DNA"/>
</dbReference>